<dbReference type="Gene3D" id="3.40.50.2300">
    <property type="match status" value="1"/>
</dbReference>
<evidence type="ECO:0000313" key="17">
    <source>
        <dbReference type="EMBL" id="RFO95793.1"/>
    </source>
</evidence>
<evidence type="ECO:0000256" key="6">
    <source>
        <dbReference type="ARBA" id="ARBA00022592"/>
    </source>
</evidence>
<dbReference type="Proteomes" id="UP000260665">
    <property type="component" value="Unassembled WGS sequence"/>
</dbReference>
<dbReference type="GO" id="GO:0005829">
    <property type="term" value="C:cytosol"/>
    <property type="evidence" value="ECO:0007669"/>
    <property type="project" value="TreeGrafter"/>
</dbReference>
<accession>A0A3E1R968</accession>
<feature type="DNA-binding region" description="OmpR/PhoB-type" evidence="14">
    <location>
        <begin position="129"/>
        <end position="227"/>
    </location>
</feature>
<dbReference type="SMART" id="SM00862">
    <property type="entry name" value="Trans_reg_C"/>
    <property type="match status" value="1"/>
</dbReference>
<evidence type="ECO:0000256" key="2">
    <source>
        <dbReference type="ARBA" id="ARBA00013332"/>
    </source>
</evidence>
<dbReference type="Pfam" id="PF00486">
    <property type="entry name" value="Trans_reg_C"/>
    <property type="match status" value="1"/>
</dbReference>
<dbReference type="PROSITE" id="PS51755">
    <property type="entry name" value="OMPR_PHOB"/>
    <property type="match status" value="1"/>
</dbReference>
<dbReference type="Pfam" id="PF00072">
    <property type="entry name" value="Response_reg"/>
    <property type="match status" value="1"/>
</dbReference>
<keyword evidence="10" id="KW-0010">Activator</keyword>
<evidence type="ECO:0000259" key="15">
    <source>
        <dbReference type="PROSITE" id="PS50110"/>
    </source>
</evidence>
<dbReference type="CDD" id="cd00383">
    <property type="entry name" value="trans_reg_C"/>
    <property type="match status" value="1"/>
</dbReference>
<gene>
    <name evidence="17" type="primary">phoB</name>
    <name evidence="17" type="ORF">DIC66_16530</name>
</gene>
<dbReference type="InterPro" id="IPR036388">
    <property type="entry name" value="WH-like_DNA-bd_sf"/>
</dbReference>
<organism evidence="17 18">
    <name type="scientific">Rhodoferax lacus</name>
    <dbReference type="NCBI Taxonomy" id="2184758"/>
    <lineage>
        <taxon>Bacteria</taxon>
        <taxon>Pseudomonadati</taxon>
        <taxon>Pseudomonadota</taxon>
        <taxon>Betaproteobacteria</taxon>
        <taxon>Burkholderiales</taxon>
        <taxon>Comamonadaceae</taxon>
        <taxon>Rhodoferax</taxon>
    </lineage>
</organism>
<dbReference type="SMART" id="SM00448">
    <property type="entry name" value="REC"/>
    <property type="match status" value="1"/>
</dbReference>
<comment type="caution">
    <text evidence="17">The sequence shown here is derived from an EMBL/GenBank/DDBJ whole genome shotgun (WGS) entry which is preliminary data.</text>
</comment>
<sequence length="230" mass="25965">MAGKILVVDDDVGIQELIAVNLCQAGHTVQVADTAESAHLMVRGELPDLLLIDWMLPGMSGIELTRLLRHEVRTRHLPIIMLTARDDERDKLTGFETGADDYVVKPFSPRLLLARIAAVLRRRSPLAGEQTVELGPLRLDPAAKRIYAHDRPVVLGPTEYRLMHFFMLHADRVFNRAQLLDEVWGDQYHGDERTVDVHIRRLRVALTDSNCMHMIKTMRGSGYCLSLSAI</sequence>
<keyword evidence="9 14" id="KW-0238">DNA-binding</keyword>
<name>A0A3E1R968_9BURK</name>
<keyword evidence="5 13" id="KW-0597">Phosphoprotein</keyword>
<dbReference type="CDD" id="cd17618">
    <property type="entry name" value="REC_OmpR_PhoB"/>
    <property type="match status" value="1"/>
</dbReference>
<proteinExistence type="predicted"/>
<dbReference type="Gene3D" id="1.10.10.10">
    <property type="entry name" value="Winged helix-like DNA-binding domain superfamily/Winged helix DNA-binding domain"/>
    <property type="match status" value="1"/>
</dbReference>
<dbReference type="GO" id="GO:0006355">
    <property type="term" value="P:regulation of DNA-templated transcription"/>
    <property type="evidence" value="ECO:0007669"/>
    <property type="project" value="InterPro"/>
</dbReference>
<keyword evidence="3" id="KW-0813">Transport</keyword>
<keyword evidence="11" id="KW-0804">Transcription</keyword>
<protein>
    <recommendedName>
        <fullName evidence="2">Phosphate regulon transcriptional regulatory protein PhoB</fullName>
    </recommendedName>
</protein>
<dbReference type="InterPro" id="IPR001789">
    <property type="entry name" value="Sig_transdc_resp-reg_receiver"/>
</dbReference>
<dbReference type="PANTHER" id="PTHR48111">
    <property type="entry name" value="REGULATOR OF RPOS"/>
    <property type="match status" value="1"/>
</dbReference>
<evidence type="ECO:0000256" key="4">
    <source>
        <dbReference type="ARBA" id="ARBA00022490"/>
    </source>
</evidence>
<reference evidence="17 18" key="1">
    <citation type="submission" date="2018-05" db="EMBL/GenBank/DDBJ databases">
        <title>Rhodoferax soyangensis sp.nov., isolated from an oligotrophic freshwater lake.</title>
        <authorList>
            <person name="Park M."/>
        </authorList>
    </citation>
    <scope>NUCLEOTIDE SEQUENCE [LARGE SCALE GENOMIC DNA]</scope>
    <source>
        <strain evidence="17 18">IMCC26218</strain>
    </source>
</reference>
<evidence type="ECO:0000256" key="3">
    <source>
        <dbReference type="ARBA" id="ARBA00022448"/>
    </source>
</evidence>
<evidence type="ECO:0000256" key="8">
    <source>
        <dbReference type="ARBA" id="ARBA00023015"/>
    </source>
</evidence>
<dbReference type="NCBIfam" id="TIGR02154">
    <property type="entry name" value="PhoB"/>
    <property type="match status" value="1"/>
</dbReference>
<evidence type="ECO:0000256" key="9">
    <source>
        <dbReference type="ARBA" id="ARBA00023125"/>
    </source>
</evidence>
<comment type="subcellular location">
    <subcellularLocation>
        <location evidence="1">Cytoplasm</location>
    </subcellularLocation>
</comment>
<dbReference type="PANTHER" id="PTHR48111:SF40">
    <property type="entry name" value="PHOSPHATE REGULON TRANSCRIPTIONAL REGULATORY PROTEIN PHOB"/>
    <property type="match status" value="1"/>
</dbReference>
<evidence type="ECO:0000256" key="5">
    <source>
        <dbReference type="ARBA" id="ARBA00022553"/>
    </source>
</evidence>
<keyword evidence="18" id="KW-1185">Reference proteome</keyword>
<dbReference type="InterPro" id="IPR039420">
    <property type="entry name" value="WalR-like"/>
</dbReference>
<dbReference type="AlphaFoldDB" id="A0A3E1R968"/>
<evidence type="ECO:0000256" key="12">
    <source>
        <dbReference type="ARBA" id="ARBA00024735"/>
    </source>
</evidence>
<evidence type="ECO:0000256" key="13">
    <source>
        <dbReference type="PROSITE-ProRule" id="PRU00169"/>
    </source>
</evidence>
<evidence type="ECO:0000313" key="18">
    <source>
        <dbReference type="Proteomes" id="UP000260665"/>
    </source>
</evidence>
<dbReference type="SUPFAM" id="SSF52172">
    <property type="entry name" value="CheY-like"/>
    <property type="match status" value="1"/>
</dbReference>
<evidence type="ECO:0000259" key="16">
    <source>
        <dbReference type="PROSITE" id="PS51755"/>
    </source>
</evidence>
<keyword evidence="7" id="KW-0902">Two-component regulatory system</keyword>
<evidence type="ECO:0000256" key="7">
    <source>
        <dbReference type="ARBA" id="ARBA00023012"/>
    </source>
</evidence>
<dbReference type="EMBL" id="QFZK01000012">
    <property type="protein sequence ID" value="RFO95793.1"/>
    <property type="molecule type" value="Genomic_DNA"/>
</dbReference>
<dbReference type="InterPro" id="IPR011879">
    <property type="entry name" value="Sig_transdc_resp-reg_PhoB"/>
</dbReference>
<dbReference type="InterPro" id="IPR011006">
    <property type="entry name" value="CheY-like_superfamily"/>
</dbReference>
<feature type="domain" description="OmpR/PhoB-type" evidence="16">
    <location>
        <begin position="129"/>
        <end position="227"/>
    </location>
</feature>
<dbReference type="PROSITE" id="PS50110">
    <property type="entry name" value="RESPONSE_REGULATORY"/>
    <property type="match status" value="1"/>
</dbReference>
<keyword evidence="8" id="KW-0805">Transcription regulation</keyword>
<evidence type="ECO:0000256" key="11">
    <source>
        <dbReference type="ARBA" id="ARBA00023163"/>
    </source>
</evidence>
<feature type="modified residue" description="4-aspartylphosphate" evidence="13">
    <location>
        <position position="53"/>
    </location>
</feature>
<feature type="domain" description="Response regulatory" evidence="15">
    <location>
        <begin position="4"/>
        <end position="120"/>
    </location>
</feature>
<dbReference type="InterPro" id="IPR001867">
    <property type="entry name" value="OmpR/PhoB-type_DNA-bd"/>
</dbReference>
<evidence type="ECO:0000256" key="1">
    <source>
        <dbReference type="ARBA" id="ARBA00004496"/>
    </source>
</evidence>
<dbReference type="RefSeq" id="WP_117179199.1">
    <property type="nucleotide sequence ID" value="NZ_QFZK01000012.1"/>
</dbReference>
<dbReference type="GO" id="GO:0006817">
    <property type="term" value="P:phosphate ion transport"/>
    <property type="evidence" value="ECO:0007669"/>
    <property type="project" value="UniProtKB-KW"/>
</dbReference>
<dbReference type="OrthoDB" id="9802426at2"/>
<dbReference type="GO" id="GO:0000976">
    <property type="term" value="F:transcription cis-regulatory region binding"/>
    <property type="evidence" value="ECO:0007669"/>
    <property type="project" value="TreeGrafter"/>
</dbReference>
<evidence type="ECO:0000256" key="14">
    <source>
        <dbReference type="PROSITE-ProRule" id="PRU01091"/>
    </source>
</evidence>
<evidence type="ECO:0000256" key="10">
    <source>
        <dbReference type="ARBA" id="ARBA00023159"/>
    </source>
</evidence>
<dbReference type="GO" id="GO:0000156">
    <property type="term" value="F:phosphorelay response regulator activity"/>
    <property type="evidence" value="ECO:0007669"/>
    <property type="project" value="InterPro"/>
</dbReference>
<dbReference type="GO" id="GO:0032993">
    <property type="term" value="C:protein-DNA complex"/>
    <property type="evidence" value="ECO:0007669"/>
    <property type="project" value="TreeGrafter"/>
</dbReference>
<keyword evidence="4" id="KW-0963">Cytoplasm</keyword>
<keyword evidence="6" id="KW-0592">Phosphate transport</keyword>
<dbReference type="Gene3D" id="6.10.250.690">
    <property type="match status" value="1"/>
</dbReference>
<comment type="function">
    <text evidence="12">This protein is a positive regulator for the phosphate regulon. Transcription of this operon is positively regulated by PhoB and PhoR when phosphate is limited.</text>
</comment>